<reference evidence="9 10" key="1">
    <citation type="submission" date="2017-03" db="EMBL/GenBank/DDBJ databases">
        <title>Foreign affairs: Plasmid Transfer between Roseobacters and Rhizobia.</title>
        <authorList>
            <person name="Bartling P."/>
            <person name="Bunk B."/>
            <person name="Overmann J."/>
            <person name="Brinkmann H."/>
            <person name="Petersen J."/>
        </authorList>
    </citation>
    <scope>NUCLEOTIDE SEQUENCE [LARGE SCALE GENOMIC DNA]</scope>
    <source>
        <strain evidence="9 10">MACL11</strain>
    </source>
</reference>
<dbReference type="GO" id="GO:0005886">
    <property type="term" value="C:plasma membrane"/>
    <property type="evidence" value="ECO:0007669"/>
    <property type="project" value="UniProtKB-SubCell"/>
</dbReference>
<dbReference type="OrthoDB" id="7912553at2"/>
<dbReference type="InterPro" id="IPR010656">
    <property type="entry name" value="DctM"/>
</dbReference>
<sequence>MSLIVIASFLALAFLGMPLAFSLGVAALVGLWIAGFDVNVMAPRILNAVNSFPLMSIPLFMIAGELMLKGGIMERLIDFANAFIGRVRGGLAQVTIVSGAGLASVSGAAVADASALASTLVPSLKKQYGLGFSSGIVAAAANLGPIIPPSGAMIVYAFMAGSSVSVGGMFMSGVIPGILLFLTFMALCWFIAWKRDYPLAGQPITFSNIWLQTRRNLVVFLMPVIVIGGIVGGVFTPTEGAAAGVCYALFLGFFVTRRLKLADLPHVLLDAAKTSALVGAMIAFAATVTFLFTIDLLPMKLAGFMQGLTDNPFAFLCLIAVMLLLVGMFLESNAAYIMLVPLFHPVALQYGIDPLHFGFLFVLNLVIGMLTPPVGVVLFVICGVTGVKMGELVRESWPFIAAMYAVLLVCMLVPELVTWLPERLGY</sequence>
<feature type="transmembrane region" description="Helical" evidence="7">
    <location>
        <begin position="135"/>
        <end position="158"/>
    </location>
</feature>
<evidence type="ECO:0000259" key="8">
    <source>
        <dbReference type="Pfam" id="PF06808"/>
    </source>
</evidence>
<dbReference type="RefSeq" id="WP_018067345.1">
    <property type="nucleotide sequence ID" value="NZ_AQWH01000039.1"/>
</dbReference>
<feature type="domain" description="TRAP C4-dicarboxylate transport system permease DctM subunit" evidence="8">
    <location>
        <begin position="7"/>
        <end position="416"/>
    </location>
</feature>
<dbReference type="KEGG" id="mmed:Mame_01535"/>
<evidence type="ECO:0000313" key="10">
    <source>
        <dbReference type="Proteomes" id="UP000191135"/>
    </source>
</evidence>
<dbReference type="GO" id="GO:0022857">
    <property type="term" value="F:transmembrane transporter activity"/>
    <property type="evidence" value="ECO:0007669"/>
    <property type="project" value="UniProtKB-UniRule"/>
</dbReference>
<feature type="transmembrane region" description="Helical" evidence="7">
    <location>
        <begin position="170"/>
        <end position="192"/>
    </location>
</feature>
<keyword evidence="3 7" id="KW-0997">Cell inner membrane</keyword>
<organism evidence="9 10">
    <name type="scientific">Martelella mediterranea DSM 17316</name>
    <dbReference type="NCBI Taxonomy" id="1122214"/>
    <lineage>
        <taxon>Bacteria</taxon>
        <taxon>Pseudomonadati</taxon>
        <taxon>Pseudomonadota</taxon>
        <taxon>Alphaproteobacteria</taxon>
        <taxon>Hyphomicrobiales</taxon>
        <taxon>Aurantimonadaceae</taxon>
        <taxon>Martelella</taxon>
    </lineage>
</organism>
<keyword evidence="4 7" id="KW-0812">Transmembrane</keyword>
<dbReference type="NCBIfam" id="TIGR00786">
    <property type="entry name" value="dctM"/>
    <property type="match status" value="1"/>
</dbReference>
<feature type="transmembrane region" description="Helical" evidence="7">
    <location>
        <begin position="271"/>
        <end position="292"/>
    </location>
</feature>
<keyword evidence="10" id="KW-1185">Reference proteome</keyword>
<feature type="transmembrane region" description="Helical" evidence="7">
    <location>
        <begin position="217"/>
        <end position="235"/>
    </location>
</feature>
<dbReference type="Proteomes" id="UP000191135">
    <property type="component" value="Chromosome"/>
</dbReference>
<evidence type="ECO:0000256" key="3">
    <source>
        <dbReference type="ARBA" id="ARBA00022519"/>
    </source>
</evidence>
<keyword evidence="2" id="KW-1003">Cell membrane</keyword>
<dbReference type="eggNOG" id="COG1593">
    <property type="taxonomic scope" value="Bacteria"/>
</dbReference>
<keyword evidence="6 7" id="KW-0472">Membrane</keyword>
<evidence type="ECO:0000256" key="5">
    <source>
        <dbReference type="ARBA" id="ARBA00022989"/>
    </source>
</evidence>
<evidence type="ECO:0000256" key="4">
    <source>
        <dbReference type="ARBA" id="ARBA00022692"/>
    </source>
</evidence>
<dbReference type="PIRSF" id="PIRSF006066">
    <property type="entry name" value="HI0050"/>
    <property type="match status" value="1"/>
</dbReference>
<dbReference type="EMBL" id="CP020330">
    <property type="protein sequence ID" value="AQZ50886.1"/>
    <property type="molecule type" value="Genomic_DNA"/>
</dbReference>
<gene>
    <name evidence="9" type="primary">siaT_10</name>
    <name evidence="9" type="ORF">Mame_01535</name>
</gene>
<evidence type="ECO:0000256" key="1">
    <source>
        <dbReference type="ARBA" id="ARBA00004429"/>
    </source>
</evidence>
<dbReference type="PANTHER" id="PTHR33362">
    <property type="entry name" value="SIALIC ACID TRAP TRANSPORTER PERMEASE PROTEIN SIAT-RELATED"/>
    <property type="match status" value="1"/>
</dbReference>
<protein>
    <recommendedName>
        <fullName evidence="7">TRAP transporter large permease protein</fullName>
    </recommendedName>
</protein>
<feature type="transmembrane region" description="Helical" evidence="7">
    <location>
        <begin position="358"/>
        <end position="387"/>
    </location>
</feature>
<keyword evidence="5 7" id="KW-1133">Transmembrane helix</keyword>
<keyword evidence="7" id="KW-0813">Transport</keyword>
<comment type="similarity">
    <text evidence="7">Belongs to the TRAP transporter large permease family.</text>
</comment>
<feature type="transmembrane region" description="Helical" evidence="7">
    <location>
        <begin position="51"/>
        <end position="68"/>
    </location>
</feature>
<dbReference type="AlphaFoldDB" id="A0A1U9YZJ9"/>
<comment type="function">
    <text evidence="7">Part of the tripartite ATP-independent periplasmic (TRAP) transport system.</text>
</comment>
<dbReference type="InterPro" id="IPR004681">
    <property type="entry name" value="TRAP_DctM"/>
</dbReference>
<accession>A0A1U9YZJ9</accession>
<feature type="transmembrane region" description="Helical" evidence="7">
    <location>
        <begin position="241"/>
        <end position="259"/>
    </location>
</feature>
<evidence type="ECO:0000256" key="2">
    <source>
        <dbReference type="ARBA" id="ARBA00022475"/>
    </source>
</evidence>
<dbReference type="STRING" id="1122214.Mame_01535"/>
<evidence type="ECO:0000313" key="9">
    <source>
        <dbReference type="EMBL" id="AQZ50886.1"/>
    </source>
</evidence>
<feature type="transmembrane region" description="Helical" evidence="7">
    <location>
        <begin position="399"/>
        <end position="420"/>
    </location>
</feature>
<name>A0A1U9YZJ9_9HYPH</name>
<comment type="subunit">
    <text evidence="7">The complex comprises the extracytoplasmic solute receptor protein and the two transmembrane proteins.</text>
</comment>
<feature type="transmembrane region" description="Helical" evidence="7">
    <location>
        <begin position="312"/>
        <end position="330"/>
    </location>
</feature>
<comment type="subcellular location">
    <subcellularLocation>
        <location evidence="1 7">Cell inner membrane</location>
        <topology evidence="1 7">Multi-pass membrane protein</topology>
    </subcellularLocation>
</comment>
<evidence type="ECO:0000256" key="7">
    <source>
        <dbReference type="RuleBase" id="RU369079"/>
    </source>
</evidence>
<proteinExistence type="inferred from homology"/>
<comment type="caution">
    <text evidence="7">Lacks conserved residue(s) required for the propagation of feature annotation.</text>
</comment>
<dbReference type="Pfam" id="PF06808">
    <property type="entry name" value="DctM"/>
    <property type="match status" value="1"/>
</dbReference>
<evidence type="ECO:0000256" key="6">
    <source>
        <dbReference type="ARBA" id="ARBA00023136"/>
    </source>
</evidence>
<feature type="transmembrane region" description="Helical" evidence="7">
    <location>
        <begin position="335"/>
        <end position="352"/>
    </location>
</feature>